<name>A0A1I8F2Z9_9PLAT</name>
<dbReference type="InterPro" id="IPR030381">
    <property type="entry name" value="G_DYNAMIN_dom"/>
</dbReference>
<dbReference type="Gene3D" id="2.30.29.30">
    <property type="entry name" value="Pleckstrin-homology domain (PH domain)/Phosphotyrosine-binding domain (PTB)"/>
    <property type="match status" value="1"/>
</dbReference>
<evidence type="ECO:0000256" key="4">
    <source>
        <dbReference type="ARBA" id="ARBA00022741"/>
    </source>
</evidence>
<keyword evidence="7" id="KW-0505">Motor protein</keyword>
<dbReference type="AlphaFoldDB" id="A0A1I8F2Z9"/>
<dbReference type="GO" id="GO:0003924">
    <property type="term" value="F:GTPase activity"/>
    <property type="evidence" value="ECO:0007669"/>
    <property type="project" value="InterPro"/>
</dbReference>
<keyword evidence="10" id="KW-1185">Reference proteome</keyword>
<dbReference type="Pfam" id="PF00350">
    <property type="entry name" value="Dynamin_N"/>
    <property type="match status" value="1"/>
</dbReference>
<dbReference type="GO" id="GO:0031623">
    <property type="term" value="P:receptor internalization"/>
    <property type="evidence" value="ECO:0007669"/>
    <property type="project" value="TreeGrafter"/>
</dbReference>
<dbReference type="PROSITE" id="PS50003">
    <property type="entry name" value="PH_DOMAIN"/>
    <property type="match status" value="1"/>
</dbReference>
<dbReference type="GO" id="GO:0098793">
    <property type="term" value="C:presynapse"/>
    <property type="evidence" value="ECO:0007669"/>
    <property type="project" value="GOC"/>
</dbReference>
<dbReference type="GO" id="GO:0008017">
    <property type="term" value="F:microtubule binding"/>
    <property type="evidence" value="ECO:0007669"/>
    <property type="project" value="TreeGrafter"/>
</dbReference>
<evidence type="ECO:0000256" key="1">
    <source>
        <dbReference type="ARBA" id="ARBA00011980"/>
    </source>
</evidence>
<evidence type="ECO:0000259" key="9">
    <source>
        <dbReference type="PROSITE" id="PS51718"/>
    </source>
</evidence>
<evidence type="ECO:0000313" key="10">
    <source>
        <dbReference type="Proteomes" id="UP000095280"/>
    </source>
</evidence>
<dbReference type="CDD" id="cd08771">
    <property type="entry name" value="DLP_1"/>
    <property type="match status" value="1"/>
</dbReference>
<dbReference type="InterPro" id="IPR000375">
    <property type="entry name" value="Dynamin_stalk"/>
</dbReference>
<organism evidence="10 11">
    <name type="scientific">Macrostomum lignano</name>
    <dbReference type="NCBI Taxonomy" id="282301"/>
    <lineage>
        <taxon>Eukaryota</taxon>
        <taxon>Metazoa</taxon>
        <taxon>Spiralia</taxon>
        <taxon>Lophotrochozoa</taxon>
        <taxon>Platyhelminthes</taxon>
        <taxon>Rhabditophora</taxon>
        <taxon>Macrostomorpha</taxon>
        <taxon>Macrostomida</taxon>
        <taxon>Macrostomidae</taxon>
        <taxon>Macrostomum</taxon>
    </lineage>
</organism>
<keyword evidence="6" id="KW-0342">GTP-binding</keyword>
<proteinExistence type="predicted"/>
<dbReference type="FunFam" id="3.40.50.300:FF:000045">
    <property type="entry name" value="dynamin-1 isoform X2"/>
    <property type="match status" value="1"/>
</dbReference>
<dbReference type="SUPFAM" id="SSF50729">
    <property type="entry name" value="PH domain-like"/>
    <property type="match status" value="1"/>
</dbReference>
<dbReference type="InterPro" id="IPR011993">
    <property type="entry name" value="PH-like_dom_sf"/>
</dbReference>
<reference evidence="11" key="1">
    <citation type="submission" date="2016-11" db="UniProtKB">
        <authorList>
            <consortium name="WormBaseParasite"/>
        </authorList>
    </citation>
    <scope>IDENTIFICATION</scope>
</reference>
<dbReference type="SMART" id="SM00053">
    <property type="entry name" value="DYNc"/>
    <property type="match status" value="1"/>
</dbReference>
<dbReference type="InterPro" id="IPR045063">
    <property type="entry name" value="Dynamin_N"/>
</dbReference>
<sequence>TFSDPTTIFKTFTDAAAMSNTRPDPTAISNTRPDPTALAAEYAEFGHQRGRKYTNFEEVRQEIEAETDRLTGRNKGISNVPIMLRVFSPHVLNLTLVDLPGMTKVAVGDQPPDIEVQIRNMLLEFITKENCLILAVSPANSDLANSDALKLAKEVDPAGTRTIGVITKLDLMDQGTDAREVLENKLLPLRRGYIGVVNRSQKDIEGRKDIKAAMAAERKFFLSHPSYRHMAERMGTPYLQRCLNQQLTNHIRETLPSLRSELQTKLLALEKDYQAYANFSPDDPSIKTKAMMTMINQFTDEFTQSIEGSGEVSTKELSGGARINRIFHERFMYMLHQTESDERELRKEISYTIRNVHGIRTGLFTPDMAFERIVKQQIMRLKEPTLKCVDMVIEELINVVHKCTQQMASYPRLREAVETTVTNRIREQETRAKTQLMLLVDIQLAYMNTNHEDFIGFANAQQRTESTRKERVANQVIRKGYLTLNNVSLMRGGSKECWFVLTAESLMWFKDEEEREKKYMLPLDGLKIRDGESRGLNTYKDYKTLELAAESADEVDSWKASFLRAGVYPERESRETDEVKLRLA</sequence>
<dbReference type="Pfam" id="PF00169">
    <property type="entry name" value="PH"/>
    <property type="match status" value="1"/>
</dbReference>
<feature type="domain" description="PH" evidence="8">
    <location>
        <begin position="475"/>
        <end position="567"/>
    </location>
</feature>
<dbReference type="PRINTS" id="PR00195">
    <property type="entry name" value="DYNAMIN"/>
</dbReference>
<dbReference type="InterPro" id="IPR001849">
    <property type="entry name" value="PH_domain"/>
</dbReference>
<evidence type="ECO:0000313" key="11">
    <source>
        <dbReference type="WBParaSite" id="maker-unitig_12986-snap-gene-0.2-mRNA-1"/>
    </source>
</evidence>
<dbReference type="Pfam" id="PF01031">
    <property type="entry name" value="Dynamin_M"/>
    <property type="match status" value="1"/>
</dbReference>
<dbReference type="GO" id="GO:0016185">
    <property type="term" value="P:synaptic vesicle budding from presynaptic endocytic zone membrane"/>
    <property type="evidence" value="ECO:0007669"/>
    <property type="project" value="TreeGrafter"/>
</dbReference>
<keyword evidence="2" id="KW-0254">Endocytosis</keyword>
<dbReference type="InterPro" id="IPR001401">
    <property type="entry name" value="Dynamin_GTPase"/>
</dbReference>
<dbReference type="SUPFAM" id="SSF52540">
    <property type="entry name" value="P-loop containing nucleoside triphosphate hydrolases"/>
    <property type="match status" value="1"/>
</dbReference>
<dbReference type="GO" id="GO:0005525">
    <property type="term" value="F:GTP binding"/>
    <property type="evidence" value="ECO:0007669"/>
    <property type="project" value="UniProtKB-KW"/>
</dbReference>
<dbReference type="Gene3D" id="3.40.50.300">
    <property type="entry name" value="P-loop containing nucleotide triphosphate hydrolases"/>
    <property type="match status" value="1"/>
</dbReference>
<dbReference type="PANTHER" id="PTHR11566:SF212">
    <property type="entry name" value="DYNAMIN"/>
    <property type="match status" value="1"/>
</dbReference>
<dbReference type="GO" id="GO:0005874">
    <property type="term" value="C:microtubule"/>
    <property type="evidence" value="ECO:0007669"/>
    <property type="project" value="UniProtKB-KW"/>
</dbReference>
<keyword evidence="3" id="KW-0493">Microtubule</keyword>
<protein>
    <recommendedName>
        <fullName evidence="1">dynamin GTPase</fullName>
        <ecNumber evidence="1">3.6.5.5</ecNumber>
    </recommendedName>
</protein>
<evidence type="ECO:0000259" key="8">
    <source>
        <dbReference type="PROSITE" id="PS50003"/>
    </source>
</evidence>
<evidence type="ECO:0000256" key="7">
    <source>
        <dbReference type="ARBA" id="ARBA00023175"/>
    </source>
</evidence>
<accession>A0A1I8F2Z9</accession>
<keyword evidence="4" id="KW-0547">Nucleotide-binding</keyword>
<dbReference type="PANTHER" id="PTHR11566">
    <property type="entry name" value="DYNAMIN"/>
    <property type="match status" value="1"/>
</dbReference>
<dbReference type="Proteomes" id="UP000095280">
    <property type="component" value="Unplaced"/>
</dbReference>
<evidence type="ECO:0000256" key="2">
    <source>
        <dbReference type="ARBA" id="ARBA00022583"/>
    </source>
</evidence>
<dbReference type="WBParaSite" id="maker-unitig_12986-snap-gene-0.2-mRNA-1">
    <property type="protein sequence ID" value="maker-unitig_12986-snap-gene-0.2-mRNA-1"/>
    <property type="gene ID" value="maker-unitig_12986-snap-gene-0.2"/>
</dbReference>
<dbReference type="SMART" id="SM00233">
    <property type="entry name" value="PH"/>
    <property type="match status" value="1"/>
</dbReference>
<evidence type="ECO:0000256" key="3">
    <source>
        <dbReference type="ARBA" id="ARBA00022701"/>
    </source>
</evidence>
<dbReference type="PROSITE" id="PS51718">
    <property type="entry name" value="G_DYNAMIN_2"/>
    <property type="match status" value="1"/>
</dbReference>
<dbReference type="GO" id="GO:0005737">
    <property type="term" value="C:cytoplasm"/>
    <property type="evidence" value="ECO:0007669"/>
    <property type="project" value="TreeGrafter"/>
</dbReference>
<dbReference type="Gene3D" id="1.20.120.1240">
    <property type="entry name" value="Dynamin, middle domain"/>
    <property type="match status" value="1"/>
</dbReference>
<dbReference type="EC" id="3.6.5.5" evidence="1"/>
<feature type="domain" description="Dynamin-type G" evidence="9">
    <location>
        <begin position="1"/>
        <end position="256"/>
    </location>
</feature>
<dbReference type="GO" id="GO:0005886">
    <property type="term" value="C:plasma membrane"/>
    <property type="evidence" value="ECO:0007669"/>
    <property type="project" value="TreeGrafter"/>
</dbReference>
<dbReference type="InterPro" id="IPR022812">
    <property type="entry name" value="Dynamin"/>
</dbReference>
<evidence type="ECO:0000256" key="5">
    <source>
        <dbReference type="ARBA" id="ARBA00022801"/>
    </source>
</evidence>
<evidence type="ECO:0000256" key="6">
    <source>
        <dbReference type="ARBA" id="ARBA00023134"/>
    </source>
</evidence>
<dbReference type="CDD" id="cd01256">
    <property type="entry name" value="PH_dynamin"/>
    <property type="match status" value="1"/>
</dbReference>
<keyword evidence="5" id="KW-0378">Hydrolase</keyword>
<dbReference type="InterPro" id="IPR027417">
    <property type="entry name" value="P-loop_NTPase"/>
</dbReference>